<dbReference type="PANTHER" id="PTHR34700">
    <property type="entry name" value="POTASSIUM BINDING PROTEIN KBP"/>
    <property type="match status" value="1"/>
</dbReference>
<proteinExistence type="predicted"/>
<dbReference type="Gene3D" id="3.10.350.10">
    <property type="entry name" value="LysM domain"/>
    <property type="match status" value="1"/>
</dbReference>
<evidence type="ECO:0000313" key="2">
    <source>
        <dbReference type="EMBL" id="OUP51085.1"/>
    </source>
</evidence>
<accession>A0A1Y4L2S0</accession>
<dbReference type="SMART" id="SM00257">
    <property type="entry name" value="LysM"/>
    <property type="match status" value="1"/>
</dbReference>
<dbReference type="PANTHER" id="PTHR34700:SF4">
    <property type="entry name" value="PHAGE-LIKE ELEMENT PBSX PROTEIN XKDP"/>
    <property type="match status" value="1"/>
</dbReference>
<gene>
    <name evidence="2" type="ORF">B5F17_13590</name>
</gene>
<evidence type="ECO:0000259" key="1">
    <source>
        <dbReference type="PROSITE" id="PS51782"/>
    </source>
</evidence>
<dbReference type="Pfam" id="PF01476">
    <property type="entry name" value="LysM"/>
    <property type="match status" value="1"/>
</dbReference>
<evidence type="ECO:0000313" key="3">
    <source>
        <dbReference type="Proteomes" id="UP000195897"/>
    </source>
</evidence>
<dbReference type="InterPro" id="IPR052196">
    <property type="entry name" value="Bact_Kbp"/>
</dbReference>
<protein>
    <recommendedName>
        <fullName evidence="1">LysM domain-containing protein</fullName>
    </recommendedName>
</protein>
<dbReference type="SUPFAM" id="SSF54106">
    <property type="entry name" value="LysM domain"/>
    <property type="match status" value="1"/>
</dbReference>
<organism evidence="2 3">
    <name type="scientific">Butyricicoccus pullicaecorum</name>
    <dbReference type="NCBI Taxonomy" id="501571"/>
    <lineage>
        <taxon>Bacteria</taxon>
        <taxon>Bacillati</taxon>
        <taxon>Bacillota</taxon>
        <taxon>Clostridia</taxon>
        <taxon>Eubacteriales</taxon>
        <taxon>Butyricicoccaceae</taxon>
        <taxon>Butyricicoccus</taxon>
    </lineage>
</organism>
<dbReference type="PROSITE" id="PS51782">
    <property type="entry name" value="LYSM"/>
    <property type="match status" value="1"/>
</dbReference>
<dbReference type="InterPro" id="IPR018392">
    <property type="entry name" value="LysM"/>
</dbReference>
<name>A0A1Y4L2S0_9FIRM</name>
<dbReference type="AlphaFoldDB" id="A0A1Y4L2S0"/>
<sequence>MLRKFIFHDVASGQEIILPVTPSSYQVETGQGVQVVNLTQFGDYALAGFPSIYAFTLECMFPAQKYPFLTPGAQPQPNTYITFFERAANEKLVLRFVVSDTLVSREVLVEYIRYGEQDGTNDVYAVLSLMPYRRLQLTSSTSIRIDEEVQGAARTGDAPTVTQQSYTIQSGDTLWGICRKFYGDGTLAYKLADYNGIKNANLIYDGDTLKLPEKSLLTGG</sequence>
<dbReference type="Proteomes" id="UP000195897">
    <property type="component" value="Unassembled WGS sequence"/>
</dbReference>
<dbReference type="RefSeq" id="WP_087374692.1">
    <property type="nucleotide sequence ID" value="NZ_NFKK01000025.1"/>
</dbReference>
<dbReference type="CDD" id="cd00118">
    <property type="entry name" value="LysM"/>
    <property type="match status" value="1"/>
</dbReference>
<dbReference type="EMBL" id="NFKK01000025">
    <property type="protein sequence ID" value="OUP51085.1"/>
    <property type="molecule type" value="Genomic_DNA"/>
</dbReference>
<feature type="domain" description="LysM" evidence="1">
    <location>
        <begin position="164"/>
        <end position="211"/>
    </location>
</feature>
<reference evidence="3" key="1">
    <citation type="submission" date="2017-04" db="EMBL/GenBank/DDBJ databases">
        <title>Function of individual gut microbiota members based on whole genome sequencing of pure cultures obtained from chicken caecum.</title>
        <authorList>
            <person name="Medvecky M."/>
            <person name="Cejkova D."/>
            <person name="Polansky O."/>
            <person name="Karasova D."/>
            <person name="Kubasova T."/>
            <person name="Cizek A."/>
            <person name="Rychlik I."/>
        </authorList>
    </citation>
    <scope>NUCLEOTIDE SEQUENCE [LARGE SCALE GENOMIC DNA]</scope>
    <source>
        <strain evidence="3">An180</strain>
    </source>
</reference>
<dbReference type="InterPro" id="IPR036779">
    <property type="entry name" value="LysM_dom_sf"/>
</dbReference>
<comment type="caution">
    <text evidence="2">The sequence shown here is derived from an EMBL/GenBank/DDBJ whole genome shotgun (WGS) entry which is preliminary data.</text>
</comment>